<dbReference type="AlphaFoldDB" id="A0A2T4JQT3"/>
<dbReference type="Gene3D" id="3.30.2310.20">
    <property type="entry name" value="RelE-like"/>
    <property type="match status" value="1"/>
</dbReference>
<dbReference type="PANTHER" id="PTHR33755:SF9">
    <property type="entry name" value="TOXIN PARE1"/>
    <property type="match status" value="1"/>
</dbReference>
<dbReference type="Proteomes" id="UP000241010">
    <property type="component" value="Unassembled WGS sequence"/>
</dbReference>
<evidence type="ECO:0000256" key="1">
    <source>
        <dbReference type="ARBA" id="ARBA00006226"/>
    </source>
</evidence>
<protein>
    <submittedName>
        <fullName evidence="3">Type II toxin-antitoxin system RelE/ParE family toxin</fullName>
    </submittedName>
</protein>
<reference evidence="3 4" key="1">
    <citation type="submission" date="2018-03" db="EMBL/GenBank/DDBJ databases">
        <title>Cereibacter changlensis.</title>
        <authorList>
            <person name="Meyer T.E."/>
            <person name="Miller S."/>
            <person name="Lodha T."/>
            <person name="Gandham S."/>
            <person name="Chintalapati S."/>
            <person name="Chintalapati V.R."/>
        </authorList>
    </citation>
    <scope>NUCLEOTIDE SEQUENCE [LARGE SCALE GENOMIC DNA]</scope>
    <source>
        <strain evidence="3 4">JA139</strain>
    </source>
</reference>
<dbReference type="OrthoDB" id="7173315at2"/>
<name>A0A2T4JQT3_9RHOB</name>
<dbReference type="PANTHER" id="PTHR33755">
    <property type="entry name" value="TOXIN PARE1-RELATED"/>
    <property type="match status" value="1"/>
</dbReference>
<sequence>MSRPSRPGWLPLVATDLPSRISLSPRAEADLEDIWVYTAEHWSSQQADRYIDSLAATFDMLLAMPLIARERTELTPPVRLHPTGSHLILYRIAGADLLILRILGGRQDWQALLEALDP</sequence>
<dbReference type="InterPro" id="IPR051803">
    <property type="entry name" value="TA_system_RelE-like_toxin"/>
</dbReference>
<comment type="similarity">
    <text evidence="1">Belongs to the RelE toxin family.</text>
</comment>
<gene>
    <name evidence="3" type="ORF">C5F48_18455</name>
</gene>
<dbReference type="InterPro" id="IPR007712">
    <property type="entry name" value="RelE/ParE_toxin"/>
</dbReference>
<evidence type="ECO:0000256" key="2">
    <source>
        <dbReference type="ARBA" id="ARBA00022649"/>
    </source>
</evidence>
<dbReference type="Pfam" id="PF05016">
    <property type="entry name" value="ParE_toxin"/>
    <property type="match status" value="1"/>
</dbReference>
<evidence type="ECO:0000313" key="4">
    <source>
        <dbReference type="Proteomes" id="UP000241010"/>
    </source>
</evidence>
<keyword evidence="2" id="KW-1277">Toxin-antitoxin system</keyword>
<proteinExistence type="inferred from homology"/>
<organism evidence="3 4">
    <name type="scientific">Cereibacter changlensis JA139</name>
    <dbReference type="NCBI Taxonomy" id="1188249"/>
    <lineage>
        <taxon>Bacteria</taxon>
        <taxon>Pseudomonadati</taxon>
        <taxon>Pseudomonadota</taxon>
        <taxon>Alphaproteobacteria</taxon>
        <taxon>Rhodobacterales</taxon>
        <taxon>Paracoccaceae</taxon>
        <taxon>Cereibacter</taxon>
    </lineage>
</organism>
<dbReference type="InterPro" id="IPR035093">
    <property type="entry name" value="RelE/ParE_toxin_dom_sf"/>
</dbReference>
<accession>A0A2T4JQT3</accession>
<evidence type="ECO:0000313" key="3">
    <source>
        <dbReference type="EMBL" id="PTE20274.1"/>
    </source>
</evidence>
<keyword evidence="4" id="KW-1185">Reference proteome</keyword>
<comment type="caution">
    <text evidence="3">The sequence shown here is derived from an EMBL/GenBank/DDBJ whole genome shotgun (WGS) entry which is preliminary data.</text>
</comment>
<dbReference type="EMBL" id="PZKG01000120">
    <property type="protein sequence ID" value="PTE20274.1"/>
    <property type="molecule type" value="Genomic_DNA"/>
</dbReference>